<feature type="transmembrane region" description="Helical" evidence="1">
    <location>
        <begin position="82"/>
        <end position="104"/>
    </location>
</feature>
<keyword evidence="1" id="KW-1133">Transmembrane helix</keyword>
<gene>
    <name evidence="2" type="ORF">ACFL27_06355</name>
</gene>
<keyword evidence="1" id="KW-0812">Transmembrane</keyword>
<dbReference type="Proteomes" id="UP001594351">
    <property type="component" value="Unassembled WGS sequence"/>
</dbReference>
<feature type="transmembrane region" description="Helical" evidence="1">
    <location>
        <begin position="124"/>
        <end position="150"/>
    </location>
</feature>
<organism evidence="2 3">
    <name type="scientific">candidate division CSSED10-310 bacterium</name>
    <dbReference type="NCBI Taxonomy" id="2855610"/>
    <lineage>
        <taxon>Bacteria</taxon>
        <taxon>Bacteria division CSSED10-310</taxon>
    </lineage>
</organism>
<dbReference type="Gene3D" id="1.10.10.1320">
    <property type="entry name" value="Anti-sigma factor, zinc-finger domain"/>
    <property type="match status" value="1"/>
</dbReference>
<evidence type="ECO:0000256" key="1">
    <source>
        <dbReference type="SAM" id="Phobius"/>
    </source>
</evidence>
<evidence type="ECO:0000313" key="2">
    <source>
        <dbReference type="EMBL" id="MFC1849813.1"/>
    </source>
</evidence>
<dbReference type="InterPro" id="IPR041916">
    <property type="entry name" value="Anti_sigma_zinc_sf"/>
</dbReference>
<accession>A0ABV6YUE9</accession>
<protein>
    <recommendedName>
        <fullName evidence="4">Zinc-finger domain-containing protein</fullName>
    </recommendedName>
</protein>
<keyword evidence="1" id="KW-0472">Membrane</keyword>
<dbReference type="EMBL" id="JBHPBY010000061">
    <property type="protein sequence ID" value="MFC1849813.1"/>
    <property type="molecule type" value="Genomic_DNA"/>
</dbReference>
<sequence length="159" mass="18034">MISHLCQEFQDWLERLPRRDLSPAFTRHLTECEHCRQRLEHFEDVATSLMTLEAPQPLPESTLAAFTNITLDEVRRHTTRRLITKLTMVGLLCLPLVIIVNWFWAALGYNLLVVYISPSLAQIYLVLFILTASGLSGLSYGAIPLIAGYLRGHSVKEGE</sequence>
<keyword evidence="3" id="KW-1185">Reference proteome</keyword>
<evidence type="ECO:0000313" key="3">
    <source>
        <dbReference type="Proteomes" id="UP001594351"/>
    </source>
</evidence>
<comment type="caution">
    <text evidence="2">The sequence shown here is derived from an EMBL/GenBank/DDBJ whole genome shotgun (WGS) entry which is preliminary data.</text>
</comment>
<evidence type="ECO:0008006" key="4">
    <source>
        <dbReference type="Google" id="ProtNLM"/>
    </source>
</evidence>
<reference evidence="2 3" key="1">
    <citation type="submission" date="2024-09" db="EMBL/GenBank/DDBJ databases">
        <title>Laminarin stimulates single cell rates of sulfate reduction while oxygen inhibits transcriptomic activity in coastal marine sediment.</title>
        <authorList>
            <person name="Lindsay M."/>
            <person name="Orcutt B."/>
            <person name="Emerson D."/>
            <person name="Stepanauskas R."/>
            <person name="D'Angelo T."/>
        </authorList>
    </citation>
    <scope>NUCLEOTIDE SEQUENCE [LARGE SCALE GENOMIC DNA]</scope>
    <source>
        <strain evidence="2">SAG AM-311-K15</strain>
    </source>
</reference>
<proteinExistence type="predicted"/>
<name>A0ABV6YUE9_UNCC1</name>